<keyword evidence="2" id="KW-1185">Reference proteome</keyword>
<proteinExistence type="predicted"/>
<evidence type="ECO:0000313" key="2">
    <source>
        <dbReference type="Proteomes" id="UP000276133"/>
    </source>
</evidence>
<sequence>MSNLPPNTPTIPIKQIPSKKFIPLVVGTPNSELKIPAKLFDDQKIQNFIQDILSQFDNIKDKSSSLYAIRLCRTNQYINEKNRSELLSLTDNIKFHDVDLCLNLETEVKSYIDKISGSKISNADSVISHLISVEKYISADKIFALEFYAKGGRKIIIDFIKECERSNDAKKWSLLYHLHKIFIVFITNWSLFTWDTSETELQLLKSICEILNESTKDSKKEVIPDFLVLLYLQNLNYAILN</sequence>
<organism evidence="1 2">
    <name type="scientific">Brachionus plicatilis</name>
    <name type="common">Marine rotifer</name>
    <name type="synonym">Brachionus muelleri</name>
    <dbReference type="NCBI Taxonomy" id="10195"/>
    <lineage>
        <taxon>Eukaryota</taxon>
        <taxon>Metazoa</taxon>
        <taxon>Spiralia</taxon>
        <taxon>Gnathifera</taxon>
        <taxon>Rotifera</taxon>
        <taxon>Eurotatoria</taxon>
        <taxon>Monogononta</taxon>
        <taxon>Pseudotrocha</taxon>
        <taxon>Ploima</taxon>
        <taxon>Brachionidae</taxon>
        <taxon>Brachionus</taxon>
    </lineage>
</organism>
<dbReference type="Proteomes" id="UP000276133">
    <property type="component" value="Unassembled WGS sequence"/>
</dbReference>
<dbReference type="EMBL" id="REGN01000087">
    <property type="protein sequence ID" value="RNA44553.1"/>
    <property type="molecule type" value="Genomic_DNA"/>
</dbReference>
<gene>
    <name evidence="1" type="ORF">BpHYR1_038574</name>
</gene>
<accession>A0A3M7T8Z5</accession>
<evidence type="ECO:0000313" key="1">
    <source>
        <dbReference type="EMBL" id="RNA44553.1"/>
    </source>
</evidence>
<reference evidence="1 2" key="1">
    <citation type="journal article" date="2018" name="Sci. Rep.">
        <title>Genomic signatures of local adaptation to the degree of environmental predictability in rotifers.</title>
        <authorList>
            <person name="Franch-Gras L."/>
            <person name="Hahn C."/>
            <person name="Garcia-Roger E.M."/>
            <person name="Carmona M.J."/>
            <person name="Serra M."/>
            <person name="Gomez A."/>
        </authorList>
    </citation>
    <scope>NUCLEOTIDE SEQUENCE [LARGE SCALE GENOMIC DNA]</scope>
    <source>
        <strain evidence="1">HYR1</strain>
    </source>
</reference>
<feature type="non-terminal residue" evidence="1">
    <location>
        <position position="241"/>
    </location>
</feature>
<protein>
    <submittedName>
        <fullName evidence="1">Uncharacterized protein</fullName>
    </submittedName>
</protein>
<dbReference type="AlphaFoldDB" id="A0A3M7T8Z5"/>
<comment type="caution">
    <text evidence="1">The sequence shown here is derived from an EMBL/GenBank/DDBJ whole genome shotgun (WGS) entry which is preliminary data.</text>
</comment>
<name>A0A3M7T8Z5_BRAPC</name>